<dbReference type="GO" id="GO:0044732">
    <property type="term" value="C:mitotic spindle pole body"/>
    <property type="evidence" value="ECO:0007669"/>
    <property type="project" value="TreeGrafter"/>
</dbReference>
<evidence type="ECO:0000256" key="1">
    <source>
        <dbReference type="ARBA" id="ARBA00004123"/>
    </source>
</evidence>
<evidence type="ECO:0000256" key="16">
    <source>
        <dbReference type="ARBA" id="ARBA00023328"/>
    </source>
</evidence>
<dbReference type="InterPro" id="IPR013963">
    <property type="entry name" value="DASH_Dad2"/>
</dbReference>
<dbReference type="AlphaFoldDB" id="A0AAW0CFQ6"/>
<evidence type="ECO:0000256" key="10">
    <source>
        <dbReference type="ARBA" id="ARBA00022776"/>
    </source>
</evidence>
<dbReference type="GO" id="GO:0051301">
    <property type="term" value="P:cell division"/>
    <property type="evidence" value="ECO:0007669"/>
    <property type="project" value="UniProtKB-KW"/>
</dbReference>
<keyword evidence="8" id="KW-0132">Cell division</keyword>
<gene>
    <name evidence="19" type="ORF">VNI00_011066</name>
</gene>
<dbReference type="GO" id="GO:0008608">
    <property type="term" value="P:attachment of spindle microtubules to kinetochore"/>
    <property type="evidence" value="ECO:0007669"/>
    <property type="project" value="TreeGrafter"/>
</dbReference>
<accession>A0AAW0CFQ6</accession>
<feature type="compositionally biased region" description="Polar residues" evidence="18">
    <location>
        <begin position="1"/>
        <end position="11"/>
    </location>
</feature>
<evidence type="ECO:0000256" key="5">
    <source>
        <dbReference type="ARBA" id="ARBA00020260"/>
    </source>
</evidence>
<evidence type="ECO:0000256" key="13">
    <source>
        <dbReference type="ARBA" id="ARBA00023212"/>
    </source>
</evidence>
<evidence type="ECO:0000313" key="19">
    <source>
        <dbReference type="EMBL" id="KAK7037574.1"/>
    </source>
</evidence>
<dbReference type="GO" id="GO:1990023">
    <property type="term" value="C:mitotic spindle midzone"/>
    <property type="evidence" value="ECO:0007669"/>
    <property type="project" value="TreeGrafter"/>
</dbReference>
<evidence type="ECO:0000256" key="15">
    <source>
        <dbReference type="ARBA" id="ARBA00023306"/>
    </source>
</evidence>
<evidence type="ECO:0000256" key="6">
    <source>
        <dbReference type="ARBA" id="ARBA00022454"/>
    </source>
</evidence>
<keyword evidence="7" id="KW-0963">Cytoplasm</keyword>
<reference evidence="19 20" key="1">
    <citation type="submission" date="2024-01" db="EMBL/GenBank/DDBJ databases">
        <title>A draft genome for a cacao thread blight-causing isolate of Paramarasmius palmivorus.</title>
        <authorList>
            <person name="Baruah I.K."/>
            <person name="Bukari Y."/>
            <person name="Amoako-Attah I."/>
            <person name="Meinhardt L.W."/>
            <person name="Bailey B.A."/>
            <person name="Cohen S.P."/>
        </authorList>
    </citation>
    <scope>NUCLEOTIDE SEQUENCE [LARGE SCALE GENOMIC DNA]</scope>
    <source>
        <strain evidence="19 20">GH-12</strain>
    </source>
</reference>
<keyword evidence="6" id="KW-0158">Chromosome</keyword>
<dbReference type="GO" id="GO:0042729">
    <property type="term" value="C:DASH complex"/>
    <property type="evidence" value="ECO:0007669"/>
    <property type="project" value="InterPro"/>
</dbReference>
<comment type="subcellular location">
    <subcellularLocation>
        <location evidence="3">Chromosome</location>
        <location evidence="3">Centromere</location>
        <location evidence="3">Kinetochore</location>
    </subcellularLocation>
    <subcellularLocation>
        <location evidence="2">Cytoplasm</location>
        <location evidence="2">Cytoskeleton</location>
        <location evidence="2">Spindle</location>
    </subcellularLocation>
    <subcellularLocation>
        <location evidence="1">Nucleus</location>
    </subcellularLocation>
</comment>
<keyword evidence="9" id="KW-0493">Microtubule</keyword>
<proteinExistence type="inferred from homology"/>
<comment type="caution">
    <text evidence="19">The sequence shown here is derived from an EMBL/GenBank/DDBJ whole genome shotgun (WGS) entry which is preliminary data.</text>
</comment>
<evidence type="ECO:0000256" key="12">
    <source>
        <dbReference type="ARBA" id="ARBA00022838"/>
    </source>
</evidence>
<dbReference type="EMBL" id="JAYKXP010000046">
    <property type="protein sequence ID" value="KAK7037574.1"/>
    <property type="molecule type" value="Genomic_DNA"/>
</dbReference>
<keyword evidence="10" id="KW-0498">Mitosis</keyword>
<dbReference type="GO" id="GO:0000278">
    <property type="term" value="P:mitotic cell cycle"/>
    <property type="evidence" value="ECO:0007669"/>
    <property type="project" value="InterPro"/>
</dbReference>
<evidence type="ECO:0000313" key="20">
    <source>
        <dbReference type="Proteomes" id="UP001383192"/>
    </source>
</evidence>
<feature type="region of interest" description="Disordered" evidence="18">
    <location>
        <begin position="93"/>
        <end position="126"/>
    </location>
</feature>
<dbReference type="Proteomes" id="UP001383192">
    <property type="component" value="Unassembled WGS sequence"/>
</dbReference>
<evidence type="ECO:0000256" key="9">
    <source>
        <dbReference type="ARBA" id="ARBA00022701"/>
    </source>
</evidence>
<keyword evidence="11" id="KW-0159">Chromosome partition</keyword>
<feature type="compositionally biased region" description="Polar residues" evidence="18">
    <location>
        <begin position="117"/>
        <end position="126"/>
    </location>
</feature>
<evidence type="ECO:0000256" key="11">
    <source>
        <dbReference type="ARBA" id="ARBA00022829"/>
    </source>
</evidence>
<dbReference type="Pfam" id="PF08654">
    <property type="entry name" value="DASH_Dad2"/>
    <property type="match status" value="1"/>
</dbReference>
<keyword evidence="15" id="KW-0131">Cell cycle</keyword>
<evidence type="ECO:0000256" key="14">
    <source>
        <dbReference type="ARBA" id="ARBA00023242"/>
    </source>
</evidence>
<name>A0AAW0CFQ6_9AGAR</name>
<dbReference type="GO" id="GO:0005874">
    <property type="term" value="C:microtubule"/>
    <property type="evidence" value="ECO:0007669"/>
    <property type="project" value="UniProtKB-KW"/>
</dbReference>
<dbReference type="PANTHER" id="PTHR28036">
    <property type="entry name" value="DASH COMPLEX SUBUNIT DAD2"/>
    <property type="match status" value="1"/>
</dbReference>
<protein>
    <recommendedName>
        <fullName evidence="5">DASH complex subunit DAD2</fullName>
    </recommendedName>
    <alternativeName>
        <fullName evidence="17">Outer kinetochore protein DAD2</fullName>
    </alternativeName>
</protein>
<dbReference type="PANTHER" id="PTHR28036:SF1">
    <property type="entry name" value="DASH COMPLEX SUBUNIT DAD2"/>
    <property type="match status" value="1"/>
</dbReference>
<keyword evidence="16" id="KW-0137">Centromere</keyword>
<keyword evidence="14" id="KW-0539">Nucleus</keyword>
<evidence type="ECO:0000256" key="17">
    <source>
        <dbReference type="ARBA" id="ARBA00030568"/>
    </source>
</evidence>
<evidence type="ECO:0000256" key="7">
    <source>
        <dbReference type="ARBA" id="ARBA00022490"/>
    </source>
</evidence>
<sequence>MRPSTIGNRSSYAPGVSSQANSAANLAKLLEKKKEYEGVAALDKASTAFLERITGLMEDADVMANAGEALGQVLEQWPKMFQILNLYLSSRADASEGQETESEQGQMLVRIPIDELQQMNGNDSHE</sequence>
<feature type="region of interest" description="Disordered" evidence="18">
    <location>
        <begin position="1"/>
        <end position="20"/>
    </location>
</feature>
<keyword evidence="20" id="KW-1185">Reference proteome</keyword>
<comment type="similarity">
    <text evidence="4">Belongs to the DASH complex DAD2 family.</text>
</comment>
<keyword evidence="13" id="KW-0206">Cytoskeleton</keyword>
<evidence type="ECO:0000256" key="3">
    <source>
        <dbReference type="ARBA" id="ARBA00004629"/>
    </source>
</evidence>
<evidence type="ECO:0000256" key="8">
    <source>
        <dbReference type="ARBA" id="ARBA00022618"/>
    </source>
</evidence>
<evidence type="ECO:0000256" key="18">
    <source>
        <dbReference type="SAM" id="MobiDB-lite"/>
    </source>
</evidence>
<organism evidence="19 20">
    <name type="scientific">Paramarasmius palmivorus</name>
    <dbReference type="NCBI Taxonomy" id="297713"/>
    <lineage>
        <taxon>Eukaryota</taxon>
        <taxon>Fungi</taxon>
        <taxon>Dikarya</taxon>
        <taxon>Basidiomycota</taxon>
        <taxon>Agaricomycotina</taxon>
        <taxon>Agaricomycetes</taxon>
        <taxon>Agaricomycetidae</taxon>
        <taxon>Agaricales</taxon>
        <taxon>Marasmiineae</taxon>
        <taxon>Marasmiaceae</taxon>
        <taxon>Paramarasmius</taxon>
    </lineage>
</organism>
<evidence type="ECO:0000256" key="2">
    <source>
        <dbReference type="ARBA" id="ARBA00004186"/>
    </source>
</evidence>
<keyword evidence="12" id="KW-0995">Kinetochore</keyword>
<evidence type="ECO:0000256" key="4">
    <source>
        <dbReference type="ARBA" id="ARBA00005501"/>
    </source>
</evidence>